<dbReference type="PANTHER" id="PTHR33307:SF11">
    <property type="entry name" value="ALPHA-L-RHAMNOSIDASE"/>
    <property type="match status" value="1"/>
</dbReference>
<dbReference type="GO" id="GO:0030596">
    <property type="term" value="F:alpha-L-rhamnosidase activity"/>
    <property type="evidence" value="ECO:0007669"/>
    <property type="project" value="UniProtKB-EC"/>
</dbReference>
<dbReference type="SUPFAM" id="SSF48208">
    <property type="entry name" value="Six-hairpin glycosidases"/>
    <property type="match status" value="1"/>
</dbReference>
<proteinExistence type="predicted"/>
<protein>
    <recommendedName>
        <fullName evidence="2">alpha-L-rhamnosidase</fullName>
        <ecNumber evidence="2">3.2.1.40</ecNumber>
    </recommendedName>
</protein>
<evidence type="ECO:0000259" key="7">
    <source>
        <dbReference type="Pfam" id="PF17389"/>
    </source>
</evidence>
<dbReference type="InterPro" id="IPR012341">
    <property type="entry name" value="6hp_glycosidase-like_sf"/>
</dbReference>
<evidence type="ECO:0000256" key="2">
    <source>
        <dbReference type="ARBA" id="ARBA00012652"/>
    </source>
</evidence>
<dbReference type="Pfam" id="PF08531">
    <property type="entry name" value="Bac_rhamnosid_N"/>
    <property type="match status" value="1"/>
</dbReference>
<feature type="domain" description="Alpha-L-rhamnosidase six-hairpin glycosidase" evidence="7">
    <location>
        <begin position="447"/>
        <end position="773"/>
    </location>
</feature>
<evidence type="ECO:0000313" key="9">
    <source>
        <dbReference type="EMBL" id="PMD39286.1"/>
    </source>
</evidence>
<dbReference type="GO" id="GO:0005975">
    <property type="term" value="P:carbohydrate metabolic process"/>
    <property type="evidence" value="ECO:0007669"/>
    <property type="project" value="InterPro"/>
</dbReference>
<feature type="domain" description="Alpha-L-rhamnosidase concanavalin-like" evidence="5">
    <location>
        <begin position="349"/>
        <end position="428"/>
    </location>
</feature>
<dbReference type="InterPro" id="IPR035398">
    <property type="entry name" value="Bac_rhamnosid_C"/>
</dbReference>
<accession>A0A2J6RL80</accession>
<dbReference type="Gene3D" id="2.60.120.260">
    <property type="entry name" value="Galactose-binding domain-like"/>
    <property type="match status" value="2"/>
</dbReference>
<evidence type="ECO:0000259" key="5">
    <source>
        <dbReference type="Pfam" id="PF05592"/>
    </source>
</evidence>
<evidence type="ECO:0000313" key="10">
    <source>
        <dbReference type="Proteomes" id="UP000235786"/>
    </source>
</evidence>
<keyword evidence="4" id="KW-0732">Signal</keyword>
<evidence type="ECO:0000256" key="3">
    <source>
        <dbReference type="ARBA" id="ARBA00022801"/>
    </source>
</evidence>
<sequence length="883" mass="94677">MQLSFSILLSTLCATCISAIFVISDSLRTEGLHQPNGISTTTPRLTWLLSSSTRGDLQSAYQVQVATSTSKFTEADLWDSGKISSASSSVYYAGAELKSRTIAWWRVLVYDINGVASPWSSTGKFEMGLLNSSDWTASWIGNTAYVSGTNSLPVFAKNFSVSCPTTQSRLYLLGLGAHSATLNGAAVDSSVLDPGYSTFAKTLYYSTYDVSTLLTQGTNLLGVELGKGIYDPEPGLNGRYMKFTDTPKQLMLIAQLEYTCSDGTVVTVASDTTWSTTVNGPRIESSWFGGEEYDARQEIPGWPSKVTSYTGWAAANRTEIPTGTLIGTPKQSLQVVETITPISVTKVSGLCVFDFGVNFAGWFQLTVNETRGTRVVAYPSERLTSGGLADQSTTGSPIFDGFTSNGTVATFSPKFMYHGFRYLQVNLTSTPSTSSASGLSIRSSVDTVGSLSSSHTLFNNIHTIVDRSIQSNMYSSMTDCPHREKLGWLEESHLVIDPVIFTYDMEATLRKIAKDMVDSQISTGLVADISPEFTVFSGGFRDDPNWGNAVVLLPLQHYQAYGDLSVLADTYSAMQAYVAYLENKAGSTYLLNYGLGDWETLDSTTSAGITATYGFSQAVQGMISIAGYLGKANDVAKYTVLAGNIINAFNAAYFNPTSMQYGGGQQAALALALDMGAANSTETYKSIAASLASNVATTGYWTTGEISLPSLFRVLMNSSSNELLYKLMSSTSYPSYGYEVAQGATSLWEQFNGNSADSSLNHFMFGYGDTWLRRLSGLSQSPGSVGWANITYSPITVGDLTTASAAYRSFRGIASATWKLDGALTYEIVVPVGSTGTVILNSTTVLESGSDMVAGSNGIESFATENTTTTIRVGSGSYNFTAH</sequence>
<dbReference type="AlphaFoldDB" id="A0A2J6RL80"/>
<dbReference type="Gene3D" id="1.50.10.10">
    <property type="match status" value="1"/>
</dbReference>
<feature type="signal peptide" evidence="4">
    <location>
        <begin position="1"/>
        <end position="19"/>
    </location>
</feature>
<dbReference type="InterPro" id="IPR016007">
    <property type="entry name" value="Alpha_rhamnosid"/>
</dbReference>
<dbReference type="Gene3D" id="2.60.40.10">
    <property type="entry name" value="Immunoglobulins"/>
    <property type="match status" value="1"/>
</dbReference>
<evidence type="ECO:0000256" key="1">
    <source>
        <dbReference type="ARBA" id="ARBA00001445"/>
    </source>
</evidence>
<evidence type="ECO:0000259" key="6">
    <source>
        <dbReference type="Pfam" id="PF08531"/>
    </source>
</evidence>
<comment type="catalytic activity">
    <reaction evidence="1">
        <text>Hydrolysis of terminal non-reducing alpha-L-rhamnose residues in alpha-L-rhamnosides.</text>
        <dbReference type="EC" id="3.2.1.40"/>
    </reaction>
</comment>
<dbReference type="InterPro" id="IPR008928">
    <property type="entry name" value="6-hairpin_glycosidase_sf"/>
</dbReference>
<keyword evidence="3 9" id="KW-0378">Hydrolase</keyword>
<dbReference type="EMBL" id="KZ613947">
    <property type="protein sequence ID" value="PMD39286.1"/>
    <property type="molecule type" value="Genomic_DNA"/>
</dbReference>
<dbReference type="InterPro" id="IPR008902">
    <property type="entry name" value="Rhamnosid_concanavalin"/>
</dbReference>
<dbReference type="Pfam" id="PF25788">
    <property type="entry name" value="Ig_Rha78A_N"/>
    <property type="match status" value="1"/>
</dbReference>
<feature type="domain" description="Bacterial alpha-L-rhamnosidase N-terminal" evidence="6">
    <location>
        <begin position="166"/>
        <end position="336"/>
    </location>
</feature>
<evidence type="ECO:0000259" key="8">
    <source>
        <dbReference type="Pfam" id="PF17390"/>
    </source>
</evidence>
<name>A0A2J6RL80_HYAVF</name>
<feature type="chain" id="PRO_5014433221" description="alpha-L-rhamnosidase" evidence="4">
    <location>
        <begin position="20"/>
        <end position="883"/>
    </location>
</feature>
<evidence type="ECO:0000256" key="4">
    <source>
        <dbReference type="SAM" id="SignalP"/>
    </source>
</evidence>
<dbReference type="InterPro" id="IPR013737">
    <property type="entry name" value="Bac_rhamnosid_N"/>
</dbReference>
<dbReference type="Pfam" id="PF17390">
    <property type="entry name" value="Bac_rhamnosid_C"/>
    <property type="match status" value="1"/>
</dbReference>
<gene>
    <name evidence="9" type="ORF">L207DRAFT_567569</name>
</gene>
<dbReference type="Pfam" id="PF17389">
    <property type="entry name" value="Bac_rhamnosid6H"/>
    <property type="match status" value="1"/>
</dbReference>
<dbReference type="OrthoDB" id="10036721at2759"/>
<dbReference type="InterPro" id="IPR013783">
    <property type="entry name" value="Ig-like_fold"/>
</dbReference>
<dbReference type="EC" id="3.2.1.40" evidence="2"/>
<organism evidence="9 10">
    <name type="scientific">Hyaloscypha variabilis (strain UAMH 11265 / GT02V1 / F)</name>
    <name type="common">Meliniomyces variabilis</name>
    <dbReference type="NCBI Taxonomy" id="1149755"/>
    <lineage>
        <taxon>Eukaryota</taxon>
        <taxon>Fungi</taxon>
        <taxon>Dikarya</taxon>
        <taxon>Ascomycota</taxon>
        <taxon>Pezizomycotina</taxon>
        <taxon>Leotiomycetes</taxon>
        <taxon>Helotiales</taxon>
        <taxon>Hyaloscyphaceae</taxon>
        <taxon>Hyaloscypha</taxon>
        <taxon>Hyaloscypha variabilis</taxon>
    </lineage>
</organism>
<keyword evidence="10" id="KW-1185">Reference proteome</keyword>
<dbReference type="PANTHER" id="PTHR33307">
    <property type="entry name" value="ALPHA-RHAMNOSIDASE (EUROFUNG)"/>
    <property type="match status" value="1"/>
</dbReference>
<dbReference type="Pfam" id="PF05592">
    <property type="entry name" value="Bac_rhamnosid"/>
    <property type="match status" value="1"/>
</dbReference>
<feature type="domain" description="Alpha-L-rhamnosidase C-terminal" evidence="8">
    <location>
        <begin position="779"/>
        <end position="846"/>
    </location>
</feature>
<dbReference type="Proteomes" id="UP000235786">
    <property type="component" value="Unassembled WGS sequence"/>
</dbReference>
<dbReference type="Gene3D" id="2.60.420.10">
    <property type="entry name" value="Maltose phosphorylase, domain 3"/>
    <property type="match status" value="1"/>
</dbReference>
<dbReference type="InterPro" id="IPR035396">
    <property type="entry name" value="Bac_rhamnosid6H"/>
</dbReference>
<dbReference type="PIRSF" id="PIRSF010631">
    <property type="entry name" value="A-rhamnsds"/>
    <property type="match status" value="1"/>
</dbReference>
<reference evidence="9 10" key="1">
    <citation type="submission" date="2016-04" db="EMBL/GenBank/DDBJ databases">
        <title>A degradative enzymes factory behind the ericoid mycorrhizal symbiosis.</title>
        <authorList>
            <consortium name="DOE Joint Genome Institute"/>
            <person name="Martino E."/>
            <person name="Morin E."/>
            <person name="Grelet G."/>
            <person name="Kuo A."/>
            <person name="Kohler A."/>
            <person name="Daghino S."/>
            <person name="Barry K."/>
            <person name="Choi C."/>
            <person name="Cichocki N."/>
            <person name="Clum A."/>
            <person name="Copeland A."/>
            <person name="Hainaut M."/>
            <person name="Haridas S."/>
            <person name="Labutti K."/>
            <person name="Lindquist E."/>
            <person name="Lipzen A."/>
            <person name="Khouja H.-R."/>
            <person name="Murat C."/>
            <person name="Ohm R."/>
            <person name="Olson A."/>
            <person name="Spatafora J."/>
            <person name="Veneault-Fourrey C."/>
            <person name="Henrissat B."/>
            <person name="Grigoriev I."/>
            <person name="Martin F."/>
            <person name="Perotto S."/>
        </authorList>
    </citation>
    <scope>NUCLEOTIDE SEQUENCE [LARGE SCALE GENOMIC DNA]</scope>
    <source>
        <strain evidence="9 10">F</strain>
    </source>
</reference>